<evidence type="ECO:0000256" key="12">
    <source>
        <dbReference type="SAM" id="Phobius"/>
    </source>
</evidence>
<keyword evidence="10 12" id="KW-0472">Membrane</keyword>
<dbReference type="EMBL" id="MWQO01000037">
    <property type="protein sequence ID" value="THD09633.1"/>
    <property type="molecule type" value="Genomic_DNA"/>
</dbReference>
<dbReference type="OrthoDB" id="9778062at2"/>
<comment type="similarity">
    <text evidence="3">Belongs to the LptF/LptG family.</text>
</comment>
<reference evidence="13 14" key="1">
    <citation type="submission" date="2017-02" db="EMBL/GenBank/DDBJ databases">
        <title>Whole genome sequencing of Metallibacterium scheffleri DSM 24874 (T).</title>
        <authorList>
            <person name="Kumar S."/>
            <person name="Patil P."/>
            <person name="Patil P.B."/>
        </authorList>
    </citation>
    <scope>NUCLEOTIDE SEQUENCE [LARGE SCALE GENOMIC DNA]</scope>
    <source>
        <strain evidence="13 14">DSM 24874</strain>
    </source>
</reference>
<feature type="transmembrane region" description="Helical" evidence="12">
    <location>
        <begin position="309"/>
        <end position="330"/>
    </location>
</feature>
<evidence type="ECO:0000256" key="6">
    <source>
        <dbReference type="ARBA" id="ARBA00022475"/>
    </source>
</evidence>
<dbReference type="Proteomes" id="UP000307749">
    <property type="component" value="Unassembled WGS sequence"/>
</dbReference>
<dbReference type="InterPro" id="IPR005495">
    <property type="entry name" value="LptG/LptF_permease"/>
</dbReference>
<comment type="subcellular location">
    <subcellularLocation>
        <location evidence="2">Cell inner membrane</location>
        <topology evidence="2">Multi-pass membrane protein</topology>
    </subcellularLocation>
</comment>
<evidence type="ECO:0000313" key="13">
    <source>
        <dbReference type="EMBL" id="THD09633.1"/>
    </source>
</evidence>
<evidence type="ECO:0000256" key="11">
    <source>
        <dbReference type="ARBA" id="ARBA00026081"/>
    </source>
</evidence>
<dbReference type="RefSeq" id="WP_081127079.1">
    <property type="nucleotide sequence ID" value="NZ_LDOS01000002.1"/>
</dbReference>
<feature type="transmembrane region" description="Helical" evidence="12">
    <location>
        <begin position="336"/>
        <end position="356"/>
    </location>
</feature>
<feature type="transmembrane region" description="Helical" evidence="12">
    <location>
        <begin position="276"/>
        <end position="297"/>
    </location>
</feature>
<evidence type="ECO:0000313" key="14">
    <source>
        <dbReference type="Proteomes" id="UP000307749"/>
    </source>
</evidence>
<comment type="caution">
    <text evidence="13">The sequence shown here is derived from an EMBL/GenBank/DDBJ whole genome shotgun (WGS) entry which is preliminary data.</text>
</comment>
<dbReference type="GO" id="GO:0015920">
    <property type="term" value="P:lipopolysaccharide transport"/>
    <property type="evidence" value="ECO:0007669"/>
    <property type="project" value="TreeGrafter"/>
</dbReference>
<gene>
    <name evidence="13" type="ORF">B1806_10665</name>
</gene>
<name>A0A4S3KLB2_9GAMM</name>
<keyword evidence="14" id="KW-1185">Reference proteome</keyword>
<comment type="function">
    <text evidence="1">Part of the ABC transporter complex LptBFG involved in the translocation of lipopolysaccharide (LPS) from the inner membrane to the outer membrane.</text>
</comment>
<feature type="transmembrane region" description="Helical" evidence="12">
    <location>
        <begin position="12"/>
        <end position="34"/>
    </location>
</feature>
<organism evidence="13 14">
    <name type="scientific">Metallibacterium scheffleri</name>
    <dbReference type="NCBI Taxonomy" id="993689"/>
    <lineage>
        <taxon>Bacteria</taxon>
        <taxon>Pseudomonadati</taxon>
        <taxon>Pseudomonadota</taxon>
        <taxon>Gammaproteobacteria</taxon>
        <taxon>Lysobacterales</taxon>
        <taxon>Rhodanobacteraceae</taxon>
        <taxon>Metallibacterium</taxon>
    </lineage>
</organism>
<accession>A0A4S3KLB2</accession>
<evidence type="ECO:0000256" key="9">
    <source>
        <dbReference type="ARBA" id="ARBA00022989"/>
    </source>
</evidence>
<dbReference type="PANTHER" id="PTHR33529:SF7">
    <property type="entry name" value="LIPOPOLYSACCHARIDE EXPORT SYSTEM PERMEASE PROTEIN LPTF"/>
    <property type="match status" value="1"/>
</dbReference>
<dbReference type="InterPro" id="IPR030922">
    <property type="entry name" value="LptF"/>
</dbReference>
<keyword evidence="6" id="KW-1003">Cell membrane</keyword>
<proteinExistence type="inferred from homology"/>
<feature type="transmembrane region" description="Helical" evidence="12">
    <location>
        <begin position="100"/>
        <end position="122"/>
    </location>
</feature>
<dbReference type="STRING" id="993689.GCA_002077135_01732"/>
<evidence type="ECO:0000256" key="1">
    <source>
        <dbReference type="ARBA" id="ARBA00002265"/>
    </source>
</evidence>
<evidence type="ECO:0000256" key="5">
    <source>
        <dbReference type="ARBA" id="ARBA00022448"/>
    </source>
</evidence>
<protein>
    <recommendedName>
        <fullName evidence="4">Lipopolysaccharide export system permease protein LptF</fullName>
    </recommendedName>
</protein>
<keyword evidence="8 12" id="KW-0812">Transmembrane</keyword>
<keyword evidence="7" id="KW-0997">Cell inner membrane</keyword>
<dbReference type="GO" id="GO:0043190">
    <property type="term" value="C:ATP-binding cassette (ABC) transporter complex"/>
    <property type="evidence" value="ECO:0007669"/>
    <property type="project" value="InterPro"/>
</dbReference>
<sequence length="370" mass="39562">MLRILDRYLLQELTFGTLGSAALLLVVTIGGTLSDVLSKVAAGRYPASVMFPVLGLRVLDALSALLPVALFLGVLLGLARLYRDSEMHVLSASGMGPSGLLRPALLLAVPVTIVVGVISLWLGPWSAAASQAMVDSANRSVIAAGLEAGRFTELPGGNGVIYTQELSPDGQRLTRVFVASERVHPGTAPEVNLVTAAHGRMFIDPQSGDRFLALSDGHRYSGVLGQSNWRLLDYRRNDLSLSSINASVDDAGAGAPHEQTTLTLLRSQVPADRAELAWRIAAPLSVLVLALLALPLARQNPREPFYGRLLLAVLAYLVFANVLGIGRAEIMAGRSAGAWLMALIEIAVAAFALLWFRRQNRERHVRGARA</sequence>
<evidence type="ECO:0000256" key="4">
    <source>
        <dbReference type="ARBA" id="ARBA00014213"/>
    </source>
</evidence>
<dbReference type="GO" id="GO:0055085">
    <property type="term" value="P:transmembrane transport"/>
    <property type="evidence" value="ECO:0007669"/>
    <property type="project" value="InterPro"/>
</dbReference>
<evidence type="ECO:0000256" key="2">
    <source>
        <dbReference type="ARBA" id="ARBA00004429"/>
    </source>
</evidence>
<feature type="transmembrane region" description="Helical" evidence="12">
    <location>
        <begin position="54"/>
        <end position="79"/>
    </location>
</feature>
<evidence type="ECO:0000256" key="8">
    <source>
        <dbReference type="ARBA" id="ARBA00022692"/>
    </source>
</evidence>
<keyword evidence="5" id="KW-0813">Transport</keyword>
<evidence type="ECO:0000256" key="7">
    <source>
        <dbReference type="ARBA" id="ARBA00022519"/>
    </source>
</evidence>
<dbReference type="NCBIfam" id="TIGR04407">
    <property type="entry name" value="LptF_YjgP"/>
    <property type="match status" value="1"/>
</dbReference>
<evidence type="ECO:0000256" key="10">
    <source>
        <dbReference type="ARBA" id="ARBA00023136"/>
    </source>
</evidence>
<dbReference type="PANTHER" id="PTHR33529">
    <property type="entry name" value="SLR0882 PROTEIN-RELATED"/>
    <property type="match status" value="1"/>
</dbReference>
<evidence type="ECO:0000256" key="3">
    <source>
        <dbReference type="ARBA" id="ARBA00007725"/>
    </source>
</evidence>
<dbReference type="AlphaFoldDB" id="A0A4S3KLB2"/>
<comment type="subunit">
    <text evidence="11">Component of the lipopolysaccharide transport and assembly complex. The LptBFG transporter is composed of two ATP-binding proteins (LptB) and two transmembrane proteins (LptF and LptG).</text>
</comment>
<dbReference type="Pfam" id="PF03739">
    <property type="entry name" value="LptF_LptG"/>
    <property type="match status" value="1"/>
</dbReference>
<keyword evidence="9 12" id="KW-1133">Transmembrane helix</keyword>